<evidence type="ECO:0000313" key="3">
    <source>
        <dbReference type="Proteomes" id="UP001497482"/>
    </source>
</evidence>
<evidence type="ECO:0000313" key="2">
    <source>
        <dbReference type="EMBL" id="CAL1576558.1"/>
    </source>
</evidence>
<feature type="compositionally biased region" description="Polar residues" evidence="1">
    <location>
        <begin position="66"/>
        <end position="76"/>
    </location>
</feature>
<dbReference type="AlphaFoldDB" id="A0AAV2JIF3"/>
<dbReference type="Proteomes" id="UP001497482">
    <property type="component" value="Chromosome 12"/>
</dbReference>
<organism evidence="2 3">
    <name type="scientific">Knipowitschia caucasica</name>
    <name type="common">Caucasian dwarf goby</name>
    <name type="synonym">Pomatoschistus caucasicus</name>
    <dbReference type="NCBI Taxonomy" id="637954"/>
    <lineage>
        <taxon>Eukaryota</taxon>
        <taxon>Metazoa</taxon>
        <taxon>Chordata</taxon>
        <taxon>Craniata</taxon>
        <taxon>Vertebrata</taxon>
        <taxon>Euteleostomi</taxon>
        <taxon>Actinopterygii</taxon>
        <taxon>Neopterygii</taxon>
        <taxon>Teleostei</taxon>
        <taxon>Neoteleostei</taxon>
        <taxon>Acanthomorphata</taxon>
        <taxon>Gobiaria</taxon>
        <taxon>Gobiiformes</taxon>
        <taxon>Gobioidei</taxon>
        <taxon>Gobiidae</taxon>
        <taxon>Gobiinae</taxon>
        <taxon>Knipowitschia</taxon>
    </lineage>
</organism>
<feature type="region of interest" description="Disordered" evidence="1">
    <location>
        <begin position="53"/>
        <end position="76"/>
    </location>
</feature>
<protein>
    <submittedName>
        <fullName evidence="2">Uncharacterized protein</fullName>
    </submittedName>
</protein>
<reference evidence="2 3" key="1">
    <citation type="submission" date="2024-04" db="EMBL/GenBank/DDBJ databases">
        <authorList>
            <person name="Waldvogel A.-M."/>
            <person name="Schoenle A."/>
        </authorList>
    </citation>
    <scope>NUCLEOTIDE SEQUENCE [LARGE SCALE GENOMIC DNA]</scope>
</reference>
<gene>
    <name evidence="2" type="ORF">KC01_LOCUS7984</name>
</gene>
<sequence>MAADAQQTMKVRVNTPTMLNSPVSRGPTIYKAGRGFKTRHSRFYLSASHFKLSSRTSAEPGPTPPNSYQRVTPSAT</sequence>
<dbReference type="EMBL" id="OZ035834">
    <property type="protein sequence ID" value="CAL1576558.1"/>
    <property type="molecule type" value="Genomic_DNA"/>
</dbReference>
<feature type="region of interest" description="Disordered" evidence="1">
    <location>
        <begin position="1"/>
        <end position="27"/>
    </location>
</feature>
<evidence type="ECO:0000256" key="1">
    <source>
        <dbReference type="SAM" id="MobiDB-lite"/>
    </source>
</evidence>
<name>A0AAV2JIF3_KNICA</name>
<feature type="compositionally biased region" description="Polar residues" evidence="1">
    <location>
        <begin position="1"/>
        <end position="23"/>
    </location>
</feature>
<proteinExistence type="predicted"/>
<accession>A0AAV2JIF3</accession>
<keyword evidence="3" id="KW-1185">Reference proteome</keyword>